<organism evidence="16 17">
    <name type="scientific">Paremcibacter congregatus</name>
    <dbReference type="NCBI Taxonomy" id="2043170"/>
    <lineage>
        <taxon>Bacteria</taxon>
        <taxon>Pseudomonadati</taxon>
        <taxon>Pseudomonadota</taxon>
        <taxon>Alphaproteobacteria</taxon>
        <taxon>Emcibacterales</taxon>
        <taxon>Emcibacteraceae</taxon>
        <taxon>Paremcibacter</taxon>
    </lineage>
</organism>
<comment type="caution">
    <text evidence="16">The sequence shown here is derived from an EMBL/GenBank/DDBJ whole genome shotgun (WGS) entry which is preliminary data.</text>
</comment>
<keyword evidence="6" id="KW-0408">Iron</keyword>
<dbReference type="Pfam" id="PF07715">
    <property type="entry name" value="Plug"/>
    <property type="match status" value="1"/>
</dbReference>
<keyword evidence="5 11" id="KW-0812">Transmembrane</keyword>
<dbReference type="Gene3D" id="3.55.50.30">
    <property type="match status" value="1"/>
</dbReference>
<feature type="signal peptide" evidence="13">
    <location>
        <begin position="1"/>
        <end position="17"/>
    </location>
</feature>
<evidence type="ECO:0000313" key="16">
    <source>
        <dbReference type="EMBL" id="PHZ86399.1"/>
    </source>
</evidence>
<dbReference type="FunCoup" id="A0A2G4YVP9">
    <property type="interactions" value="131"/>
</dbReference>
<evidence type="ECO:0000256" key="3">
    <source>
        <dbReference type="ARBA" id="ARBA00022452"/>
    </source>
</evidence>
<evidence type="ECO:0000313" key="17">
    <source>
        <dbReference type="Proteomes" id="UP000229730"/>
    </source>
</evidence>
<evidence type="ECO:0000256" key="4">
    <source>
        <dbReference type="ARBA" id="ARBA00022496"/>
    </source>
</evidence>
<proteinExistence type="inferred from homology"/>
<evidence type="ECO:0000259" key="15">
    <source>
        <dbReference type="Pfam" id="PF07715"/>
    </source>
</evidence>
<dbReference type="AlphaFoldDB" id="A0A2G4YVP9"/>
<gene>
    <name evidence="16" type="ORF">CRD36_00475</name>
</gene>
<dbReference type="GO" id="GO:0009279">
    <property type="term" value="C:cell outer membrane"/>
    <property type="evidence" value="ECO:0007669"/>
    <property type="project" value="UniProtKB-SubCell"/>
</dbReference>
<dbReference type="InterPro" id="IPR012910">
    <property type="entry name" value="Plug_dom"/>
</dbReference>
<feature type="chain" id="PRO_5013653457" evidence="13">
    <location>
        <begin position="18"/>
        <end position="897"/>
    </location>
</feature>
<evidence type="ECO:0000256" key="5">
    <source>
        <dbReference type="ARBA" id="ARBA00022692"/>
    </source>
</evidence>
<evidence type="ECO:0000256" key="11">
    <source>
        <dbReference type="PROSITE-ProRule" id="PRU01360"/>
    </source>
</evidence>
<evidence type="ECO:0000256" key="7">
    <source>
        <dbReference type="ARBA" id="ARBA00023065"/>
    </source>
</evidence>
<comment type="subcellular location">
    <subcellularLocation>
        <location evidence="1 11">Cell outer membrane</location>
        <topology evidence="1 11">Multi-pass membrane protein</topology>
    </subcellularLocation>
</comment>
<protein>
    <submittedName>
        <fullName evidence="16">TonB-dependent receptor</fullName>
    </submittedName>
</protein>
<evidence type="ECO:0000256" key="12">
    <source>
        <dbReference type="RuleBase" id="RU003357"/>
    </source>
</evidence>
<evidence type="ECO:0000256" key="10">
    <source>
        <dbReference type="ARBA" id="ARBA00023237"/>
    </source>
</evidence>
<dbReference type="PANTHER" id="PTHR32552">
    <property type="entry name" value="FERRICHROME IRON RECEPTOR-RELATED"/>
    <property type="match status" value="1"/>
</dbReference>
<keyword evidence="3 11" id="KW-1134">Transmembrane beta strand</keyword>
<evidence type="ECO:0000256" key="8">
    <source>
        <dbReference type="ARBA" id="ARBA00023077"/>
    </source>
</evidence>
<feature type="domain" description="TonB-dependent receptor-like beta-barrel" evidence="14">
    <location>
        <begin position="478"/>
        <end position="860"/>
    </location>
</feature>
<keyword evidence="2 11" id="KW-0813">Transport</keyword>
<dbReference type="Gene3D" id="2.40.170.20">
    <property type="entry name" value="TonB-dependent receptor, beta-barrel domain"/>
    <property type="match status" value="1"/>
</dbReference>
<dbReference type="InterPro" id="IPR000531">
    <property type="entry name" value="Beta-barrel_TonB"/>
</dbReference>
<reference evidence="16 17" key="1">
    <citation type="submission" date="2017-10" db="EMBL/GenBank/DDBJ databases">
        <title>Frigbacter circumglobatus gen. nov. sp. nov., isolated from sediment cultured in situ.</title>
        <authorList>
            <person name="Zhao Z."/>
        </authorList>
    </citation>
    <scope>NUCLEOTIDE SEQUENCE [LARGE SCALE GENOMIC DNA]</scope>
    <source>
        <strain evidence="16 17">ZYL</strain>
    </source>
</reference>
<feature type="domain" description="TonB-dependent receptor plug" evidence="15">
    <location>
        <begin position="150"/>
        <end position="261"/>
    </location>
</feature>
<name>A0A2G4YVP9_9PROT</name>
<keyword evidence="4" id="KW-0410">Iron transport</keyword>
<sequence length="897" mass="98771">MLIFALTLLPVWLPATALDAAVSEQNIAHRLKIPAGPAETTLVKLAELTGTQLIFPYDLVKGIKTNAIDGRYSFSQAIKLMLSGTVLSASRGPRGLITVSLDTIPSQAGALAEMTMKGNPPQASQTPLLSEERTYLEEITVTARKRLESIRDVPFSIAAKTSSAIFLSGSQDLTDLARGVSGLSFIDLGPGQSQIAIRGISAGQVVRDQPGVKEQVGIYLDESVISMALFTPDLDLFDFNRIEVLRGPQGTLYGSGSLSGTLRYISNMPDLTKTQLITELSAEYTQRGDGTHRLKAMLNLPVMDDKMAVRLVGYHNGLAGYVDARLPDGRTLKNINQGQKSGGRLALSIKPTENIMITPRLVMQKIETDGFPRADIYNVLANPFTQTRPPITLNDHTQFIQFRESLDDTFLMTDMLTTLDMQAVTLTAVTTYINRDITVIRDSGQLTHSILAQPDAFGLSGVILDQKAPLVDKTALKQTSQELRLNSAADGPLSYVLGAFYSKTDREYGQTLQVDGFEDLTGLSTAGYTGLRDLMYYARYDFDFSQWAIFGEATYALTPKVNLSGGLRWFHFRESRHLRLDGLFTVSTGPAGLPAKTVSHGFTPRFIVEYKASENLSLNAQIAKGFRLGGINDPLNRPLCTDEDFNTFTNHDLFQNEELWNYEIGLKSSFKQGKIVFDAALFYGEVKNLQATIDAGSCSSRVIFNVPRARSMGMEAEITLRPHPDWDLNLSASLQDATIRSTLTTPTAAAQGILNGVEARNRLPTSPRVQASAQITHYWTLKPTWNGFLALNISYVGASYTQIRDQVPTFGAIDLTRVNLGAPSIEQFTFDPQLPGYSLSNIRVGVRHNNFELSFYVNNLWNKTVRTSLDRERGGIARIGYTLSPPRRIGLTLRSHF</sequence>
<evidence type="ECO:0000256" key="2">
    <source>
        <dbReference type="ARBA" id="ARBA00022448"/>
    </source>
</evidence>
<dbReference type="PROSITE" id="PS52016">
    <property type="entry name" value="TONB_DEPENDENT_REC_3"/>
    <property type="match status" value="1"/>
</dbReference>
<keyword evidence="7" id="KW-0406">Ion transport</keyword>
<keyword evidence="13" id="KW-0732">Signal</keyword>
<accession>A0A2G4YVP9</accession>
<dbReference type="Pfam" id="PF00593">
    <property type="entry name" value="TonB_dep_Rec_b-barrel"/>
    <property type="match status" value="1"/>
</dbReference>
<dbReference type="PANTHER" id="PTHR32552:SF81">
    <property type="entry name" value="TONB-DEPENDENT OUTER MEMBRANE RECEPTOR"/>
    <property type="match status" value="1"/>
</dbReference>
<keyword evidence="9 11" id="KW-0472">Membrane</keyword>
<dbReference type="InterPro" id="IPR039426">
    <property type="entry name" value="TonB-dep_rcpt-like"/>
</dbReference>
<dbReference type="InterPro" id="IPR036942">
    <property type="entry name" value="Beta-barrel_TonB_sf"/>
</dbReference>
<comment type="similarity">
    <text evidence="11 12">Belongs to the TonB-dependent receptor family.</text>
</comment>
<keyword evidence="10 11" id="KW-0998">Cell outer membrane</keyword>
<evidence type="ECO:0000256" key="13">
    <source>
        <dbReference type="SAM" id="SignalP"/>
    </source>
</evidence>
<dbReference type="InParanoid" id="A0A2G4YVP9"/>
<keyword evidence="17" id="KW-1185">Reference proteome</keyword>
<keyword evidence="8 12" id="KW-0798">TonB box</keyword>
<dbReference type="SUPFAM" id="SSF56935">
    <property type="entry name" value="Porins"/>
    <property type="match status" value="1"/>
</dbReference>
<dbReference type="Proteomes" id="UP000229730">
    <property type="component" value="Unassembled WGS sequence"/>
</dbReference>
<evidence type="ECO:0000256" key="1">
    <source>
        <dbReference type="ARBA" id="ARBA00004571"/>
    </source>
</evidence>
<dbReference type="GO" id="GO:0006826">
    <property type="term" value="P:iron ion transport"/>
    <property type="evidence" value="ECO:0007669"/>
    <property type="project" value="UniProtKB-KW"/>
</dbReference>
<evidence type="ECO:0000256" key="6">
    <source>
        <dbReference type="ARBA" id="ARBA00023004"/>
    </source>
</evidence>
<keyword evidence="16" id="KW-0675">Receptor</keyword>
<evidence type="ECO:0000256" key="9">
    <source>
        <dbReference type="ARBA" id="ARBA00023136"/>
    </source>
</evidence>
<evidence type="ECO:0000259" key="14">
    <source>
        <dbReference type="Pfam" id="PF00593"/>
    </source>
</evidence>
<dbReference type="EMBL" id="PDEM01000007">
    <property type="protein sequence ID" value="PHZ86399.1"/>
    <property type="molecule type" value="Genomic_DNA"/>
</dbReference>